<sequence>MSISGTSSNASKSFMVGFDLDMTLVDSSDGITSTMDVVLKRHGFNIALEEMAKTVGIPLWDSFGQWVPAELVDPLVQEYRAIYGEIGIPQTTILPGAQEALAAIRALGGRTMVVSAKLEAAVVKIVNYLDLELDVVVGDLYAEKKASALKAESADIYVGDHPGDVRGAKSAGAVSVAVTTGPISREVLALEGPDVILSSLLEFPAWLKSWHDEWLQTPAKSR</sequence>
<dbReference type="InterPro" id="IPR023198">
    <property type="entry name" value="PGP-like_dom2"/>
</dbReference>
<dbReference type="Gene3D" id="1.10.150.240">
    <property type="entry name" value="Putative phosphatase, domain 2"/>
    <property type="match status" value="1"/>
</dbReference>
<dbReference type="InterPro" id="IPR050155">
    <property type="entry name" value="HAD-like_hydrolase_sf"/>
</dbReference>
<proteinExistence type="predicted"/>
<dbReference type="Pfam" id="PF13419">
    <property type="entry name" value="HAD_2"/>
    <property type="match status" value="1"/>
</dbReference>
<dbReference type="GO" id="GO:0008967">
    <property type="term" value="F:phosphoglycolate phosphatase activity"/>
    <property type="evidence" value="ECO:0007669"/>
    <property type="project" value="TreeGrafter"/>
</dbReference>
<accession>A0A6J6MU69</accession>
<dbReference type="PANTHER" id="PTHR43434">
    <property type="entry name" value="PHOSPHOGLYCOLATE PHOSPHATASE"/>
    <property type="match status" value="1"/>
</dbReference>
<evidence type="ECO:0000313" key="2">
    <source>
        <dbReference type="EMBL" id="CAB4839870.1"/>
    </source>
</evidence>
<dbReference type="Gene3D" id="3.40.50.1000">
    <property type="entry name" value="HAD superfamily/HAD-like"/>
    <property type="match status" value="1"/>
</dbReference>
<dbReference type="InterPro" id="IPR036412">
    <property type="entry name" value="HAD-like_sf"/>
</dbReference>
<dbReference type="PANTHER" id="PTHR43434:SF1">
    <property type="entry name" value="PHOSPHOGLYCOLATE PHOSPHATASE"/>
    <property type="match status" value="1"/>
</dbReference>
<organism evidence="1">
    <name type="scientific">freshwater metagenome</name>
    <dbReference type="NCBI Taxonomy" id="449393"/>
    <lineage>
        <taxon>unclassified sequences</taxon>
        <taxon>metagenomes</taxon>
        <taxon>ecological metagenomes</taxon>
    </lineage>
</organism>
<reference evidence="1" key="1">
    <citation type="submission" date="2020-05" db="EMBL/GenBank/DDBJ databases">
        <authorList>
            <person name="Chiriac C."/>
            <person name="Salcher M."/>
            <person name="Ghai R."/>
            <person name="Kavagutti S V."/>
        </authorList>
    </citation>
    <scope>NUCLEOTIDE SEQUENCE</scope>
</reference>
<evidence type="ECO:0000313" key="3">
    <source>
        <dbReference type="EMBL" id="CAB5078023.1"/>
    </source>
</evidence>
<dbReference type="SUPFAM" id="SSF56784">
    <property type="entry name" value="HAD-like"/>
    <property type="match status" value="1"/>
</dbReference>
<name>A0A6J6MU69_9ZZZZ</name>
<dbReference type="EMBL" id="CAFBRC010000135">
    <property type="protein sequence ID" value="CAB5078023.1"/>
    <property type="molecule type" value="Genomic_DNA"/>
</dbReference>
<dbReference type="EMBL" id="CAFBAA010000001">
    <property type="protein sequence ID" value="CAB4839870.1"/>
    <property type="molecule type" value="Genomic_DNA"/>
</dbReference>
<dbReference type="AlphaFoldDB" id="A0A6J6MU69"/>
<dbReference type="EMBL" id="CAEZXB010000015">
    <property type="protein sequence ID" value="CAB4677911.1"/>
    <property type="molecule type" value="Genomic_DNA"/>
</dbReference>
<protein>
    <submittedName>
        <fullName evidence="1">Unannotated protein</fullName>
    </submittedName>
</protein>
<dbReference type="InterPro" id="IPR023214">
    <property type="entry name" value="HAD_sf"/>
</dbReference>
<dbReference type="InterPro" id="IPR041492">
    <property type="entry name" value="HAD_2"/>
</dbReference>
<dbReference type="GO" id="GO:0006281">
    <property type="term" value="P:DNA repair"/>
    <property type="evidence" value="ECO:0007669"/>
    <property type="project" value="TreeGrafter"/>
</dbReference>
<evidence type="ECO:0000313" key="1">
    <source>
        <dbReference type="EMBL" id="CAB4677911.1"/>
    </source>
</evidence>
<gene>
    <name evidence="1" type="ORF">UFOPK2342_00921</name>
    <name evidence="2" type="ORF">UFOPK3266_00002</name>
    <name evidence="3" type="ORF">UFOPK4367_01454</name>
</gene>